<dbReference type="AlphaFoldDB" id="A0A7M5V897"/>
<evidence type="ECO:0000256" key="9">
    <source>
        <dbReference type="RuleBase" id="RU010713"/>
    </source>
</evidence>
<dbReference type="GO" id="GO:0034220">
    <property type="term" value="P:monoatomic ion transmembrane transport"/>
    <property type="evidence" value="ECO:0007669"/>
    <property type="project" value="UniProtKB-KW"/>
</dbReference>
<protein>
    <recommendedName>
        <fullName evidence="9">Innexin</fullName>
    </recommendedName>
</protein>
<feature type="transmembrane region" description="Helical" evidence="9">
    <location>
        <begin position="136"/>
        <end position="155"/>
    </location>
</feature>
<keyword evidence="4 9" id="KW-0812">Transmembrane</keyword>
<evidence type="ECO:0000256" key="4">
    <source>
        <dbReference type="ARBA" id="ARBA00022692"/>
    </source>
</evidence>
<keyword evidence="7 9" id="KW-0472">Membrane</keyword>
<name>A0A7M5V897_9CNID</name>
<evidence type="ECO:0000313" key="11">
    <source>
        <dbReference type="Proteomes" id="UP000594262"/>
    </source>
</evidence>
<keyword evidence="5 9" id="KW-1133">Transmembrane helix</keyword>
<evidence type="ECO:0000256" key="3">
    <source>
        <dbReference type="ARBA" id="ARBA00022475"/>
    </source>
</evidence>
<keyword evidence="11" id="KW-1185">Reference proteome</keyword>
<organism evidence="10 11">
    <name type="scientific">Clytia hemisphaerica</name>
    <dbReference type="NCBI Taxonomy" id="252671"/>
    <lineage>
        <taxon>Eukaryota</taxon>
        <taxon>Metazoa</taxon>
        <taxon>Cnidaria</taxon>
        <taxon>Hydrozoa</taxon>
        <taxon>Hydroidolina</taxon>
        <taxon>Leptothecata</taxon>
        <taxon>Obeliida</taxon>
        <taxon>Clytiidae</taxon>
        <taxon>Clytia</taxon>
    </lineage>
</organism>
<dbReference type="EnsemblMetazoa" id="CLYHEMT011520.1">
    <property type="protein sequence ID" value="CLYHEMP011520.1"/>
    <property type="gene ID" value="CLYHEMG011520"/>
</dbReference>
<proteinExistence type="inferred from homology"/>
<keyword evidence="6 9" id="KW-0406">Ion transport</keyword>
<sequence length="426" mass="49944">MHALTESVWEVITWKSKTPYDAASDQYTRIFMPKLFIISSLVMGFSYFNDKLNCMVSARLHELKEFVQETCWIQGFYIYQEMHTRLNESSYYGIPEYNGYDGVTKAGQLCSMLDRAGGKNIACNEMTKRYFLHYQWLPFFVCSMAILYFFPYLIFRAGNSDIISLVDLVLTGNMKDVDKLVNNYFNYKINSKLKMRIIIWFNLVLKFLYIGINFAGFFLTDFTMDSLFIDYGAAWWEWNKVPNSIAHDIVKTGIPKPGDRFLPSVGICEVHEALNDKRGVYIDKHKVICEVSQNIRYQYIFIILWFFFATGVLISTLGLFHLIYSTLKAMFVVYNPTCYEEELRERISEQLTLREIEYLEKIRLMDMTMYGEVIRELYRYKPGLQTIKRFNESATSDSVSLMPSAPNTARTSRTTLYDSREEFLSD</sequence>
<dbReference type="GO" id="GO:0005886">
    <property type="term" value="C:plasma membrane"/>
    <property type="evidence" value="ECO:0007669"/>
    <property type="project" value="UniProtKB-SubCell"/>
</dbReference>
<feature type="transmembrane region" description="Helical" evidence="9">
    <location>
        <begin position="30"/>
        <end position="48"/>
    </location>
</feature>
<evidence type="ECO:0000256" key="1">
    <source>
        <dbReference type="ARBA" id="ARBA00004651"/>
    </source>
</evidence>
<dbReference type="OrthoDB" id="5867527at2759"/>
<gene>
    <name evidence="9" type="primary">inx</name>
</gene>
<comment type="similarity">
    <text evidence="9">Belongs to the pannexin family.</text>
</comment>
<evidence type="ECO:0000313" key="10">
    <source>
        <dbReference type="EnsemblMetazoa" id="CLYHEMP011520.1"/>
    </source>
</evidence>
<evidence type="ECO:0000256" key="7">
    <source>
        <dbReference type="ARBA" id="ARBA00023136"/>
    </source>
</evidence>
<evidence type="ECO:0000256" key="6">
    <source>
        <dbReference type="ARBA" id="ARBA00023065"/>
    </source>
</evidence>
<keyword evidence="8 9" id="KW-0407">Ion channel</keyword>
<accession>A0A7M5V897</accession>
<dbReference type="GO" id="GO:0005921">
    <property type="term" value="C:gap junction"/>
    <property type="evidence" value="ECO:0007669"/>
    <property type="project" value="UniProtKB-UniRule"/>
</dbReference>
<feature type="transmembrane region" description="Helical" evidence="9">
    <location>
        <begin position="197"/>
        <end position="219"/>
    </location>
</feature>
<dbReference type="Pfam" id="PF00876">
    <property type="entry name" value="Innexin"/>
    <property type="match status" value="1"/>
</dbReference>
<dbReference type="PANTHER" id="PTHR11893">
    <property type="entry name" value="INNEXIN"/>
    <property type="match status" value="1"/>
</dbReference>
<keyword evidence="2 9" id="KW-0813">Transport</keyword>
<evidence type="ECO:0000256" key="8">
    <source>
        <dbReference type="ARBA" id="ARBA00023303"/>
    </source>
</evidence>
<comment type="subcellular location">
    <subcellularLocation>
        <location evidence="1 9">Cell membrane</location>
        <topology evidence="1 9">Multi-pass membrane protein</topology>
    </subcellularLocation>
</comment>
<evidence type="ECO:0000256" key="5">
    <source>
        <dbReference type="ARBA" id="ARBA00022989"/>
    </source>
</evidence>
<keyword evidence="3" id="KW-1003">Cell membrane</keyword>
<dbReference type="PROSITE" id="PS51013">
    <property type="entry name" value="PANNEXIN"/>
    <property type="match status" value="1"/>
</dbReference>
<dbReference type="PANTHER" id="PTHR11893:SF36">
    <property type="entry name" value="INNEXIN-5"/>
    <property type="match status" value="1"/>
</dbReference>
<feature type="transmembrane region" description="Helical" evidence="9">
    <location>
        <begin position="299"/>
        <end position="324"/>
    </location>
</feature>
<evidence type="ECO:0000256" key="2">
    <source>
        <dbReference type="ARBA" id="ARBA00022448"/>
    </source>
</evidence>
<dbReference type="InterPro" id="IPR000990">
    <property type="entry name" value="Innexin"/>
</dbReference>
<dbReference type="GO" id="GO:0005243">
    <property type="term" value="F:gap junction channel activity"/>
    <property type="evidence" value="ECO:0007669"/>
    <property type="project" value="TreeGrafter"/>
</dbReference>
<reference evidence="10" key="1">
    <citation type="submission" date="2021-01" db="UniProtKB">
        <authorList>
            <consortium name="EnsemblMetazoa"/>
        </authorList>
    </citation>
    <scope>IDENTIFICATION</scope>
</reference>
<dbReference type="Proteomes" id="UP000594262">
    <property type="component" value="Unplaced"/>
</dbReference>
<comment type="function">
    <text evidence="9">Structural component of the gap junctions.</text>
</comment>